<evidence type="ECO:0000313" key="2">
    <source>
        <dbReference type="EMBL" id="MXP21292.1"/>
    </source>
</evidence>
<evidence type="ECO:0000313" key="3">
    <source>
        <dbReference type="Proteomes" id="UP000475545"/>
    </source>
</evidence>
<dbReference type="EMBL" id="WMBR01000002">
    <property type="protein sequence ID" value="MXP21292.1"/>
    <property type="molecule type" value="Genomic_DNA"/>
</dbReference>
<keyword evidence="1" id="KW-0472">Membrane</keyword>
<accession>A0A6L7GNV9</accession>
<dbReference type="RefSeq" id="WP_160901498.1">
    <property type="nucleotide sequence ID" value="NZ_CP102850.1"/>
</dbReference>
<protein>
    <submittedName>
        <fullName evidence="2">Uncharacterized protein</fullName>
    </submittedName>
</protein>
<evidence type="ECO:0000256" key="1">
    <source>
        <dbReference type="SAM" id="Phobius"/>
    </source>
</evidence>
<feature type="transmembrane region" description="Helical" evidence="1">
    <location>
        <begin position="87"/>
        <end position="107"/>
    </location>
</feature>
<feature type="transmembrane region" description="Helical" evidence="1">
    <location>
        <begin position="6"/>
        <end position="28"/>
    </location>
</feature>
<gene>
    <name evidence="2" type="ORF">GIY30_07990</name>
</gene>
<dbReference type="Proteomes" id="UP000475545">
    <property type="component" value="Unassembled WGS sequence"/>
</dbReference>
<comment type="caution">
    <text evidence="2">The sequence shown here is derived from an EMBL/GenBank/DDBJ whole genome shotgun (WGS) entry which is preliminary data.</text>
</comment>
<feature type="transmembrane region" description="Helical" evidence="1">
    <location>
        <begin position="119"/>
        <end position="138"/>
    </location>
</feature>
<keyword evidence="3" id="KW-1185">Reference proteome</keyword>
<sequence>MRPGVVYVLVGVLAVAAAAAAAVAFVAAFDPARSLTGTVGAGVMACLFGTFVILSLDRLVHTDPDATVYQLDSHHIPRNVLPVIEPLVIAAICVLSAIGTVLLYLALGDSATLRDDIQTAVVVVLAVATTIAMPISSWRSARSNAHLRLTPDGMRWIATDGKAHSLSMEELVAADCVVFRSGKLHIQPAATAVEPYPRLMQIQLAYYGPNLESVLVELEEYVAAAGGAIQRVNRFR</sequence>
<name>A0A6L7GNV9_9ACTN</name>
<reference evidence="2 3" key="1">
    <citation type="submission" date="2019-11" db="EMBL/GenBank/DDBJ databases">
        <title>Gordonia sp. nov., a novel actinobacterium isolated from mangrove soil in Hainan.</title>
        <authorList>
            <person name="Huang X."/>
            <person name="Xie Y."/>
            <person name="Chu X."/>
            <person name="Xiao K."/>
        </authorList>
    </citation>
    <scope>NUCLEOTIDE SEQUENCE [LARGE SCALE GENOMIC DNA]</scope>
    <source>
        <strain evidence="2 3">HNM0687</strain>
    </source>
</reference>
<feature type="transmembrane region" description="Helical" evidence="1">
    <location>
        <begin position="35"/>
        <end position="56"/>
    </location>
</feature>
<dbReference type="AlphaFoldDB" id="A0A6L7GNV9"/>
<organism evidence="2 3">
    <name type="scientific">Gordonia mangrovi</name>
    <dbReference type="NCBI Taxonomy" id="2665643"/>
    <lineage>
        <taxon>Bacteria</taxon>
        <taxon>Bacillati</taxon>
        <taxon>Actinomycetota</taxon>
        <taxon>Actinomycetes</taxon>
        <taxon>Mycobacteriales</taxon>
        <taxon>Gordoniaceae</taxon>
        <taxon>Gordonia</taxon>
    </lineage>
</organism>
<keyword evidence="1" id="KW-0812">Transmembrane</keyword>
<proteinExistence type="predicted"/>
<keyword evidence="1" id="KW-1133">Transmembrane helix</keyword>